<feature type="region of interest" description="Disordered" evidence="2">
    <location>
        <begin position="2696"/>
        <end position="2723"/>
    </location>
</feature>
<keyword evidence="1" id="KW-0175">Coiled coil</keyword>
<dbReference type="InterPro" id="IPR029044">
    <property type="entry name" value="Nucleotide-diphossugar_trans"/>
</dbReference>
<dbReference type="OrthoDB" id="4554584at2"/>
<dbReference type="Proteomes" id="UP000292564">
    <property type="component" value="Unassembled WGS sequence"/>
</dbReference>
<dbReference type="InterPro" id="IPR007577">
    <property type="entry name" value="GlycoTrfase_DXD_sugar-bd_CS"/>
</dbReference>
<feature type="region of interest" description="Disordered" evidence="2">
    <location>
        <begin position="1954"/>
        <end position="2012"/>
    </location>
</feature>
<feature type="domain" description="Tox-PL" evidence="3">
    <location>
        <begin position="2056"/>
        <end position="2168"/>
    </location>
</feature>
<gene>
    <name evidence="5" type="ORF">EV385_5396</name>
</gene>
<feature type="compositionally biased region" description="Low complexity" evidence="2">
    <location>
        <begin position="597"/>
        <end position="611"/>
    </location>
</feature>
<feature type="compositionally biased region" description="Basic and acidic residues" evidence="2">
    <location>
        <begin position="567"/>
        <end position="593"/>
    </location>
</feature>
<feature type="region of interest" description="Disordered" evidence="2">
    <location>
        <begin position="2740"/>
        <end position="2800"/>
    </location>
</feature>
<feature type="domain" description="Tox-PL" evidence="3">
    <location>
        <begin position="1178"/>
        <end position="1290"/>
    </location>
</feature>
<feature type="region of interest" description="Disordered" evidence="2">
    <location>
        <begin position="526"/>
        <end position="665"/>
    </location>
</feature>
<dbReference type="CDD" id="cd14729">
    <property type="entry name" value="RtxA-like"/>
    <property type="match status" value="1"/>
</dbReference>
<dbReference type="Gene3D" id="3.40.50.11550">
    <property type="match status" value="1"/>
</dbReference>
<feature type="region of interest" description="Disordered" evidence="2">
    <location>
        <begin position="1900"/>
        <end position="1942"/>
    </location>
</feature>
<protein>
    <submittedName>
        <fullName evidence="5">Glycosyl transferase-like sugar-binding protein</fullName>
    </submittedName>
</protein>
<dbReference type="Pfam" id="PF04488">
    <property type="entry name" value="Gly_transf_sug"/>
    <property type="match status" value="1"/>
</dbReference>
<feature type="region of interest" description="Disordered" evidence="2">
    <location>
        <begin position="2074"/>
        <end position="2096"/>
    </location>
</feature>
<dbReference type="InterPro" id="IPR057746">
    <property type="entry name" value="CpnT-like_N"/>
</dbReference>
<organism evidence="5 6">
    <name type="scientific">Krasilnikovia cinnamomea</name>
    <dbReference type="NCBI Taxonomy" id="349313"/>
    <lineage>
        <taxon>Bacteria</taxon>
        <taxon>Bacillati</taxon>
        <taxon>Actinomycetota</taxon>
        <taxon>Actinomycetes</taxon>
        <taxon>Micromonosporales</taxon>
        <taxon>Micromonosporaceae</taxon>
        <taxon>Krasilnikovia</taxon>
    </lineage>
</organism>
<dbReference type="Pfam" id="PF25547">
    <property type="entry name" value="WXG100_2"/>
    <property type="match status" value="1"/>
</dbReference>
<evidence type="ECO:0000256" key="1">
    <source>
        <dbReference type="SAM" id="Coils"/>
    </source>
</evidence>
<evidence type="ECO:0000313" key="6">
    <source>
        <dbReference type="Proteomes" id="UP000292564"/>
    </source>
</evidence>
<feature type="region of interest" description="Disordered" evidence="2">
    <location>
        <begin position="1315"/>
        <end position="1342"/>
    </location>
</feature>
<dbReference type="RefSeq" id="WP_130511953.1">
    <property type="nucleotide sequence ID" value="NZ_SHKY01000001.1"/>
</dbReference>
<dbReference type="SUPFAM" id="SSF159501">
    <property type="entry name" value="EreA/ChaN-like"/>
    <property type="match status" value="1"/>
</dbReference>
<evidence type="ECO:0000259" key="4">
    <source>
        <dbReference type="Pfam" id="PF25547"/>
    </source>
</evidence>
<reference evidence="5 6" key="1">
    <citation type="submission" date="2019-02" db="EMBL/GenBank/DDBJ databases">
        <title>Sequencing the genomes of 1000 actinobacteria strains.</title>
        <authorList>
            <person name="Klenk H.-P."/>
        </authorList>
    </citation>
    <scope>NUCLEOTIDE SEQUENCE [LARGE SCALE GENOMIC DNA]</scope>
    <source>
        <strain evidence="5 6">DSM 45162</strain>
    </source>
</reference>
<feature type="compositionally biased region" description="Low complexity" evidence="2">
    <location>
        <begin position="2752"/>
        <end position="2762"/>
    </location>
</feature>
<feature type="compositionally biased region" description="Pro residues" evidence="2">
    <location>
        <begin position="1924"/>
        <end position="1935"/>
    </location>
</feature>
<accession>A0A4Q7ZSL1</accession>
<dbReference type="SUPFAM" id="SSF53448">
    <property type="entry name" value="Nucleotide-diphospho-sugar transferases"/>
    <property type="match status" value="1"/>
</dbReference>
<dbReference type="InterPro" id="IPR028908">
    <property type="entry name" value="Tox-PL_dom"/>
</dbReference>
<dbReference type="InterPro" id="IPR036526">
    <property type="entry name" value="C-N_Hydrolase_sf"/>
</dbReference>
<feature type="region of interest" description="Disordered" evidence="2">
    <location>
        <begin position="1075"/>
        <end position="1133"/>
    </location>
</feature>
<dbReference type="GO" id="GO:0016740">
    <property type="term" value="F:transferase activity"/>
    <property type="evidence" value="ECO:0007669"/>
    <property type="project" value="UniProtKB-KW"/>
</dbReference>
<dbReference type="EMBL" id="SHKY01000001">
    <property type="protein sequence ID" value="RZU53469.1"/>
    <property type="molecule type" value="Genomic_DNA"/>
</dbReference>
<evidence type="ECO:0000259" key="3">
    <source>
        <dbReference type="Pfam" id="PF15644"/>
    </source>
</evidence>
<dbReference type="Pfam" id="PF15644">
    <property type="entry name" value="Gln_amidase"/>
    <property type="match status" value="2"/>
</dbReference>
<dbReference type="Gene3D" id="3.90.550.20">
    <property type="match status" value="1"/>
</dbReference>
<keyword evidence="6" id="KW-1185">Reference proteome</keyword>
<proteinExistence type="predicted"/>
<feature type="domain" description="Outer membrane channel protein CpnT-like N-terminal" evidence="4">
    <location>
        <begin position="9"/>
        <end position="146"/>
    </location>
</feature>
<sequence>MGMEVDEWVGDLFKVVVGEEWPEADETKLRDLARAWYTFADALTGVDADIAAAAKAANGWEGDAAQRTRSTLNALLTSGSLEKLTDGARKLGQYAENTALTVEYTKASIIGQVVILATQIVWLLPMLFFPPTAPGAAATMSSLIATARVVVVNLVKNLVKAIAWNMVIQVGLDVAIQLGQIAAGNRTFSTWDTKKTGGAAVSAGLAGILGVGLHGFGNKLFGHKFMQSFFGQVTKGALHEWGTEGLSDLIYNGRREAPSGWSASAGAVEGAVDWLGGKTRGGFARNGGLGPGPDIGDITIPGLDGPGGSTTPRIDLGAGPDTFTGPARIIGDVSFDGHFVDQDTFVGSVTATGTFTPSGGTSVTGTFTGTGTFRGRFDGTVGPVAFGSVEHNAVAVRLAASGGLTGHFELSGQFTPGPASDARFTEMSGDVDAVNPALVGAAAAVTTGDGASGPLVAVGAGAPGGPGTAVGGAAPPTTVSGSAAPATAVPTVASPPGASGAIPAGNIVVSPAGSSTAVAPTATPVTVTPTGSAVPPVRPAAAVPGPRVVNGPARQSRPDPTPSGEGRVTERGDGRVPGRLPEEEFTRVIRDGDPAPTGTKSTTGTESTTGTRLSATAVAQPLSLRGDTTPGGPAREPAGEATGAGALPPPWSGATSTELATHTGPLLPDPPATWLVLDFHRLDGDARVQYLAFKSTHLDSTQGDERVQWDDGNHRLVLSLSYQTLTDIYAPLKHAMNAYVGRLVEMDARSTPERFHDAFATDEYRLHWDAADAALEVASARRVRDFALTSAAPAPHPLAEPVLPHAALDALLGDPDVPGFIIGEHHGQEAAWRFLAEHMQDLRAAGVETLYLETIRHGDYQRDVDSYLVNGEMPAPLHRFLNAYEANRGLGPDGGPRRVLEEARNSGMRVVGIDDVTARRPGVGPSALTTRVRKMNVFAERTIDTDRFGRPSPGRYVVLVGAAHSHTHPNDYVSAIAEPTQPNGIPGLSQLLRLPAVQIVRQADGTLTVRPHHEDPGMRVARRIDPPPVAALPAVVPAPPVTPPDGRRPHAHRSGGLWQWISGCLCGACASVDSDSESDIPMEAPRNTAGIGPPPPNASATTVPGAATGLSAGVPLSASRPFGRTGGLGPVDPVDQRALEAATPRADGGSFLVHPDPRVGTWATLVNDGGPTVAGRWNNCADTGLAFLNTWYGRPEVSAPRTSGPAGTNLPFGEAGSTARQETYLGARFVHHGAGIPGLDAVAAQLLAAGPGSSVLILTTGQAPQAAPSHTWAAVNSGGTLVWVDPQNGMVSDTGPIWRDGLTGVWSIGLDAQGRPLHPGGVSDAPGLPDSSGTHEGPSAHPEDRIEAVDDWIAVVAEDFDVTVEEAIAVRTSMEARERVQISFAQGEHGVSASERARLEPFAQRLAAEVLSRKRTGQAELRIRIEAGGNGSRLARFGIAQTQATATGRARAEAVRHALHDALAREFAKHDPSVTRANLIGYFEPLVSRGAALPLGASGHRGEAPARAEDVRRTAHVSASPEPIPRLDPADAATIHDFTQRAVRAGRYAPVRLLVERLQAQPEMAELRAQLQNLLAGQPRGAARPGAVPVPRDIHFVWYGRPPSDDAVRNLRAWKTAAGERWTLHLWTSRDSDAWPRTVRDTLAGLLTVHRDAPALVQRLGGVALDDALRHSLRAGAYNSAANITRYAVLYHQGGIYSDVDIQPGTVDLQKMPDIYLRPDDLPLFAPELRDGKRVRQVLGEHHRLPGESVPGTDRERTLRAAELQYDKGELNNNFIVAPPGSLLMEQFLRTIPPKVAAFRRKYLQDDESLAASFEDQYMTDFKSDSPSIGGPALLLRAPISTPLSYPLVQYFAMEVVGAWSFDVVDNPVPSLERGEIKALFEPDVFALWQGLDWVTAESERQLDKDRTPAPFTTAVGPSSSAVIPPPSSAGPGPSPSAFAPADPVIRVDGARVNNLNDVPTPQPAPAAAPHVPVQGGLPAPHPDTTGLTGGPPLPASRPLGRTGGLGPVDPVDQRTLEAAAPRAGDGSFAVHPDPRMGTWATLVNDGGPSVTGRWNNCADTGLALLSTWYGRPEVSAPRQDGGTPGAPSPFGEAGSTARQETFLGASFTHHGAGVPGLDAVAAQVLTGGPGSSALILTTGRQPSAPTSHTWAALNVDGTVVWVDPQNGLVSDAEPIWRDGLTGVWSIGLDPQGRPLAPAATISLRDGTRLPAAGWLSVPEGFTHPGSGFLVTPQGRVTALPPGLAAANGSAATITNADMFGLYLTVEGTPGERHVAVTGGPQSGALGDGLLPPPGSGALTTDHGPVPSDADWRTWSAILHLPRSNALVAVDNALAGYHRIRMRPETTDQARRDALAAVQEAIAAWRTSKNMYLVGPVTSRRADAVDRLEQAVENERLRLERALTDAHSPGTIRDGYERVAVFSAGALIDSTGTFLGNSLAERERVMAGLRQGATEAEVRIAMLTAKIEAAHERFQELRGEDRAPGNMLALFTAPEWYFKRPGTPFTQADKAQIAGAITALSRRLPDMVIVPGSIMWSQGRGDQARLYNTAIVVMNGRQVNQTNKYHEGMDIIGYYPKGDTTLAEALKEVWRRGGSPEPTHAVDVAPDPGGDSSFFTIGERTFALEICQDHNYKRAAEHFNRRNFGTDEGADVQILISNGAKLNTSVLRPGGIAVSNDAAPQSGTAGAVRMVWHNAQGARQYKDSRTTTSQGEGGKYPGHNYFARQPDHKIDRADQIGESYLGTFGLPPRSQPPGGQAGSSAATGGGPSGSAPTAPLDEIQPLIESTAPPSWEFDDLEQTT</sequence>
<keyword evidence="5" id="KW-0808">Transferase</keyword>
<name>A0A4Q7ZSL1_9ACTN</name>
<feature type="coiled-coil region" evidence="1">
    <location>
        <begin position="2453"/>
        <end position="2480"/>
    </location>
</feature>
<evidence type="ECO:0000256" key="2">
    <source>
        <dbReference type="SAM" id="MobiDB-lite"/>
    </source>
</evidence>
<dbReference type="Gene3D" id="3.60.110.10">
    <property type="entry name" value="Carbon-nitrogen hydrolase"/>
    <property type="match status" value="1"/>
</dbReference>
<evidence type="ECO:0000313" key="5">
    <source>
        <dbReference type="EMBL" id="RZU53469.1"/>
    </source>
</evidence>
<feature type="compositionally biased region" description="Low complexity" evidence="2">
    <location>
        <begin position="526"/>
        <end position="554"/>
    </location>
</feature>
<comment type="caution">
    <text evidence="5">The sequence shown here is derived from an EMBL/GenBank/DDBJ whole genome shotgun (WGS) entry which is preliminary data.</text>
</comment>